<dbReference type="RefSeq" id="XP_014669113.1">
    <property type="nucleotide sequence ID" value="XM_014813627.1"/>
</dbReference>
<evidence type="ECO:0000313" key="2">
    <source>
        <dbReference type="Proteomes" id="UP000695022"/>
    </source>
</evidence>
<name>A0ABM1EA92_PRICU</name>
<dbReference type="Proteomes" id="UP000695022">
    <property type="component" value="Unplaced"/>
</dbReference>
<organism evidence="2 3">
    <name type="scientific">Priapulus caudatus</name>
    <name type="common">Priapulid worm</name>
    <dbReference type="NCBI Taxonomy" id="37621"/>
    <lineage>
        <taxon>Eukaryota</taxon>
        <taxon>Metazoa</taxon>
        <taxon>Ecdysozoa</taxon>
        <taxon>Scalidophora</taxon>
        <taxon>Priapulida</taxon>
        <taxon>Priapulimorpha</taxon>
        <taxon>Priapulimorphida</taxon>
        <taxon>Priapulidae</taxon>
        <taxon>Priapulus</taxon>
    </lineage>
</organism>
<feature type="chain" id="PRO_5046254181" evidence="1">
    <location>
        <begin position="27"/>
        <end position="197"/>
    </location>
</feature>
<sequence length="197" mass="21998">MTIMSITSTRWLLAVMLACLLAHGQTLPFPSIARKQQLTSQLIEDLSTAAANDVDRRSLGGAAMAATNAAGFVRTWKGDGDVLVHARERGPPHWRDAWREGHVTPEIDDVISNGGKRRELAAQEKVDTRVTVSSSWTRPWWRAQTGGNLSRDYVRRRRNVSIQEVERQIEKLNKSGKEHSEVSLGFLYELTHELGGA</sequence>
<proteinExistence type="predicted"/>
<protein>
    <submittedName>
        <fullName evidence="3">Uncharacterized protein LOC106810321</fullName>
    </submittedName>
</protein>
<evidence type="ECO:0000256" key="1">
    <source>
        <dbReference type="SAM" id="SignalP"/>
    </source>
</evidence>
<gene>
    <name evidence="3" type="primary">LOC106810321</name>
</gene>
<accession>A0ABM1EA92</accession>
<keyword evidence="1" id="KW-0732">Signal</keyword>
<dbReference type="GeneID" id="106810321"/>
<evidence type="ECO:0000313" key="3">
    <source>
        <dbReference type="RefSeq" id="XP_014669113.1"/>
    </source>
</evidence>
<reference evidence="3" key="1">
    <citation type="submission" date="2025-08" db="UniProtKB">
        <authorList>
            <consortium name="RefSeq"/>
        </authorList>
    </citation>
    <scope>IDENTIFICATION</scope>
</reference>
<feature type="signal peptide" evidence="1">
    <location>
        <begin position="1"/>
        <end position="26"/>
    </location>
</feature>
<keyword evidence="2" id="KW-1185">Reference proteome</keyword>